<gene>
    <name evidence="3" type="ORF">G6N77_19450</name>
</gene>
<feature type="non-terminal residue" evidence="3">
    <location>
        <position position="1"/>
    </location>
</feature>
<feature type="region of interest" description="Disordered" evidence="1">
    <location>
        <begin position="427"/>
        <end position="476"/>
    </location>
</feature>
<dbReference type="EMBL" id="JAAKZI010000081">
    <property type="protein sequence ID" value="NGN85616.1"/>
    <property type="molecule type" value="Genomic_DNA"/>
</dbReference>
<sequence length="476" mass="48201">VPAEDPESETAPAPVSEGAGGEVAGVRAGWLAAVRDSVPDLVLAPRPRRRNDFGVLEERVSSDWLEHRRSTRQPGTGTNAQPGTGTNAQPGGESGPESGSRGATGPGALPVGLPGSLPVPGTGGVPGSLPVPEAGSLPGVVAGLLAAEAGWSPVVVAEALAGLDPESVGDNDVLDMVHAATRLASFAQAVEARALAVFASRRPPVADEACAGEADGGPGRSMWAAGEVMAVAAIPQGAAEQRLHDAERLLGHLPGTYALFRAGLLDLVRIQAIHRGLLNVPDTVLPLIEPLFLKNASRTPPSILTRRVRMLAEKHNPESLTVRHERARKGRGVFLRPLPDAMAELIMVLPAVPALSVYQSVDAWARAAQLAGEPSGGTTPTGRAARSLNEYRADALTDLLHQALLHPAGTCTNCDCNCTNGCGTTTTGNTGGNSDGSTGGTSDGSAGGNSDGSANKGSANSDGSGTGSADTTGITG</sequence>
<evidence type="ECO:0000313" key="3">
    <source>
        <dbReference type="EMBL" id="NGN85616.1"/>
    </source>
</evidence>
<feature type="non-terminal residue" evidence="3">
    <location>
        <position position="476"/>
    </location>
</feature>
<organism evidence="3 4">
    <name type="scientific">Arthrobacter silviterrae</name>
    <dbReference type="NCBI Taxonomy" id="2026658"/>
    <lineage>
        <taxon>Bacteria</taxon>
        <taxon>Bacillati</taxon>
        <taxon>Actinomycetota</taxon>
        <taxon>Actinomycetes</taxon>
        <taxon>Micrococcales</taxon>
        <taxon>Micrococcaceae</taxon>
        <taxon>Arthrobacter</taxon>
    </lineage>
</organism>
<feature type="compositionally biased region" description="Basic and acidic residues" evidence="1">
    <location>
        <begin position="50"/>
        <end position="68"/>
    </location>
</feature>
<feature type="compositionally biased region" description="Low complexity" evidence="1">
    <location>
        <begin position="451"/>
        <end position="476"/>
    </location>
</feature>
<dbReference type="Pfam" id="PF02720">
    <property type="entry name" value="DUF222"/>
    <property type="match status" value="1"/>
</dbReference>
<evidence type="ECO:0000313" key="4">
    <source>
        <dbReference type="Proteomes" id="UP000479226"/>
    </source>
</evidence>
<accession>A0ABX0DF99</accession>
<evidence type="ECO:0000259" key="2">
    <source>
        <dbReference type="Pfam" id="PF02720"/>
    </source>
</evidence>
<feature type="compositionally biased region" description="Polar residues" evidence="1">
    <location>
        <begin position="72"/>
        <end position="89"/>
    </location>
</feature>
<feature type="domain" description="DUF222" evidence="2">
    <location>
        <begin position="215"/>
        <end position="413"/>
    </location>
</feature>
<name>A0ABX0DF99_9MICC</name>
<feature type="region of interest" description="Disordered" evidence="1">
    <location>
        <begin position="36"/>
        <end position="127"/>
    </location>
</feature>
<reference evidence="3 4" key="1">
    <citation type="submission" date="2020-02" db="EMBL/GenBank/DDBJ databases">
        <title>Genome sequence of the type strain DSM 27180 of Arthrobacter silviterrae.</title>
        <authorList>
            <person name="Gao J."/>
            <person name="Sun J."/>
        </authorList>
    </citation>
    <scope>NUCLEOTIDE SEQUENCE [LARGE SCALE GENOMIC DNA]</scope>
    <source>
        <strain evidence="3 4">DSM 27180</strain>
    </source>
</reference>
<feature type="region of interest" description="Disordered" evidence="1">
    <location>
        <begin position="1"/>
        <end position="22"/>
    </location>
</feature>
<feature type="compositionally biased region" description="Low complexity" evidence="1">
    <location>
        <begin position="106"/>
        <end position="120"/>
    </location>
</feature>
<evidence type="ECO:0000256" key="1">
    <source>
        <dbReference type="SAM" id="MobiDB-lite"/>
    </source>
</evidence>
<comment type="caution">
    <text evidence="3">The sequence shown here is derived from an EMBL/GenBank/DDBJ whole genome shotgun (WGS) entry which is preliminary data.</text>
</comment>
<dbReference type="Proteomes" id="UP000479226">
    <property type="component" value="Unassembled WGS sequence"/>
</dbReference>
<dbReference type="RefSeq" id="WP_165183820.1">
    <property type="nucleotide sequence ID" value="NZ_JAAKZI010000081.1"/>
</dbReference>
<proteinExistence type="predicted"/>
<dbReference type="InterPro" id="IPR003870">
    <property type="entry name" value="DUF222"/>
</dbReference>
<protein>
    <submittedName>
        <fullName evidence="3">DUF222 domain-containing protein</fullName>
    </submittedName>
</protein>
<keyword evidence="4" id="KW-1185">Reference proteome</keyword>
<feature type="compositionally biased region" description="Gly residues" evidence="1">
    <location>
        <begin position="429"/>
        <end position="450"/>
    </location>
</feature>